<dbReference type="AlphaFoldDB" id="A0A4R7SQD8"/>
<dbReference type="Pfam" id="PF10677">
    <property type="entry name" value="DUF2490"/>
    <property type="match status" value="1"/>
</dbReference>
<keyword evidence="1" id="KW-0732">Signal</keyword>
<protein>
    <submittedName>
        <fullName evidence="2">Uncharacterized protein DUF2490</fullName>
    </submittedName>
</protein>
<organism evidence="2 3">
    <name type="scientific">Prosthecobacter fusiformis</name>
    <dbReference type="NCBI Taxonomy" id="48464"/>
    <lineage>
        <taxon>Bacteria</taxon>
        <taxon>Pseudomonadati</taxon>
        <taxon>Verrucomicrobiota</taxon>
        <taxon>Verrucomicrobiia</taxon>
        <taxon>Verrucomicrobiales</taxon>
        <taxon>Verrucomicrobiaceae</taxon>
        <taxon>Prosthecobacter</taxon>
    </lineage>
</organism>
<feature type="chain" id="PRO_5020454530" evidence="1">
    <location>
        <begin position="22"/>
        <end position="248"/>
    </location>
</feature>
<accession>A0A4R7SQD8</accession>
<dbReference type="Proteomes" id="UP000295662">
    <property type="component" value="Unassembled WGS sequence"/>
</dbReference>
<proteinExistence type="predicted"/>
<dbReference type="EMBL" id="SOCA01000001">
    <property type="protein sequence ID" value="TDU81231.1"/>
    <property type="molecule type" value="Genomic_DNA"/>
</dbReference>
<gene>
    <name evidence="2" type="ORF">EI77_00534</name>
</gene>
<evidence type="ECO:0000313" key="3">
    <source>
        <dbReference type="Proteomes" id="UP000295662"/>
    </source>
</evidence>
<feature type="signal peptide" evidence="1">
    <location>
        <begin position="1"/>
        <end position="21"/>
    </location>
</feature>
<dbReference type="RefSeq" id="WP_133793202.1">
    <property type="nucleotide sequence ID" value="NZ_SOCA01000001.1"/>
</dbReference>
<dbReference type="OrthoDB" id="1118734at2"/>
<evidence type="ECO:0000256" key="1">
    <source>
        <dbReference type="SAM" id="SignalP"/>
    </source>
</evidence>
<comment type="caution">
    <text evidence="2">The sequence shown here is derived from an EMBL/GenBank/DDBJ whole genome shotgun (WGS) entry which is preliminary data.</text>
</comment>
<sequence length="248" mass="29279">MMKLVLMAILALHCLVSQVHASDTVSDSNGHLWFTYVGDHPFGSSPWGIHLEGQARRSEMGDEWQQWLVRPGINYTLSPTLQFSAGWAYALTYRYGDYPVAFEFPEHRAWEQVVWKMKALGLEWQHRLRLEQRWIGEMEGSGNDWNVENWRYENRLRYMLRTTIPLTQDKKTYLALWDEIMVNFGTNVSGNHFDQNRAFIGIGHKLSDHTRMEFGFMEQTLQRRGGAIWENNHTFGVWFMTQWPFKAR</sequence>
<evidence type="ECO:0000313" key="2">
    <source>
        <dbReference type="EMBL" id="TDU81231.1"/>
    </source>
</evidence>
<name>A0A4R7SQD8_9BACT</name>
<keyword evidence="3" id="KW-1185">Reference proteome</keyword>
<reference evidence="2 3" key="1">
    <citation type="submission" date="2019-03" db="EMBL/GenBank/DDBJ databases">
        <title>Genomic Encyclopedia of Archaeal and Bacterial Type Strains, Phase II (KMG-II): from individual species to whole genera.</title>
        <authorList>
            <person name="Goeker M."/>
        </authorList>
    </citation>
    <scope>NUCLEOTIDE SEQUENCE [LARGE SCALE GENOMIC DNA]</scope>
    <source>
        <strain evidence="2 3">ATCC 25309</strain>
    </source>
</reference>
<dbReference type="InterPro" id="IPR019619">
    <property type="entry name" value="DUF2490"/>
</dbReference>